<sequence>MEQINKEQLKQLKETSSGAVFYASPFCRTCQIAERVIEPMRKLYDVPFYKVNINEIPQEAVTEKIQSVPCLIVFKDGEPVKKMYTFDNPPYVLEQLHGELQSTLK</sequence>
<dbReference type="RefSeq" id="WP_120193200.1">
    <property type="nucleotide sequence ID" value="NZ_RAPK01000009.1"/>
</dbReference>
<accession>A0A419V2X3</accession>
<dbReference type="AlphaFoldDB" id="A0A419V2X3"/>
<evidence type="ECO:0000313" key="2">
    <source>
        <dbReference type="EMBL" id="RKD72802.1"/>
    </source>
</evidence>
<gene>
    <name evidence="2" type="ORF">ATL39_1998</name>
</gene>
<dbReference type="Proteomes" id="UP000285120">
    <property type="component" value="Unassembled WGS sequence"/>
</dbReference>
<name>A0A419V2X3_9BACL</name>
<proteinExistence type="predicted"/>
<dbReference type="Gene3D" id="3.40.30.10">
    <property type="entry name" value="Glutaredoxin"/>
    <property type="match status" value="1"/>
</dbReference>
<comment type="caution">
    <text evidence="2">The sequence shown here is derived from an EMBL/GenBank/DDBJ whole genome shotgun (WGS) entry which is preliminary data.</text>
</comment>
<evidence type="ECO:0000313" key="3">
    <source>
        <dbReference type="Proteomes" id="UP000285120"/>
    </source>
</evidence>
<dbReference type="InterPro" id="IPR013766">
    <property type="entry name" value="Thioredoxin_domain"/>
</dbReference>
<dbReference type="OrthoDB" id="5784238at2"/>
<dbReference type="SUPFAM" id="SSF52833">
    <property type="entry name" value="Thioredoxin-like"/>
    <property type="match status" value="1"/>
</dbReference>
<feature type="domain" description="Thioredoxin" evidence="1">
    <location>
        <begin position="19"/>
        <end position="83"/>
    </location>
</feature>
<dbReference type="EMBL" id="RAPK01000009">
    <property type="protein sequence ID" value="RKD72802.1"/>
    <property type="molecule type" value="Genomic_DNA"/>
</dbReference>
<dbReference type="Pfam" id="PF00085">
    <property type="entry name" value="Thioredoxin"/>
    <property type="match status" value="1"/>
</dbReference>
<protein>
    <submittedName>
        <fullName evidence="2">Thioredoxin</fullName>
    </submittedName>
</protein>
<dbReference type="InterPro" id="IPR036249">
    <property type="entry name" value="Thioredoxin-like_sf"/>
</dbReference>
<reference evidence="2 3" key="1">
    <citation type="submission" date="2018-09" db="EMBL/GenBank/DDBJ databases">
        <title>Genomic Encyclopedia of Archaeal and Bacterial Type Strains, Phase II (KMG-II): from individual species to whole genera.</title>
        <authorList>
            <person name="Goeker M."/>
        </authorList>
    </citation>
    <scope>NUCLEOTIDE SEQUENCE [LARGE SCALE GENOMIC DNA]</scope>
    <source>
        <strain evidence="2 3">DSM 17008</strain>
    </source>
</reference>
<keyword evidence="3" id="KW-1185">Reference proteome</keyword>
<organism evidence="2 3">
    <name type="scientific">Sinobaca qinghaiensis</name>
    <dbReference type="NCBI Taxonomy" id="342944"/>
    <lineage>
        <taxon>Bacteria</taxon>
        <taxon>Bacillati</taxon>
        <taxon>Bacillota</taxon>
        <taxon>Bacilli</taxon>
        <taxon>Bacillales</taxon>
        <taxon>Sporolactobacillaceae</taxon>
        <taxon>Sinobaca</taxon>
    </lineage>
</organism>
<evidence type="ECO:0000259" key="1">
    <source>
        <dbReference type="Pfam" id="PF00085"/>
    </source>
</evidence>
<dbReference type="CDD" id="cd02947">
    <property type="entry name" value="TRX_family"/>
    <property type="match status" value="1"/>
</dbReference>